<reference evidence="2 3" key="1">
    <citation type="submission" date="2019-03" db="EMBL/GenBank/DDBJ databases">
        <title>First draft genome of Liparis tanakae, snailfish: a comprehensive survey of snailfish specific genes.</title>
        <authorList>
            <person name="Kim W."/>
            <person name="Song I."/>
            <person name="Jeong J.-H."/>
            <person name="Kim D."/>
            <person name="Kim S."/>
            <person name="Ryu S."/>
            <person name="Song J.Y."/>
            <person name="Lee S.K."/>
        </authorList>
    </citation>
    <scope>NUCLEOTIDE SEQUENCE [LARGE SCALE GENOMIC DNA]</scope>
    <source>
        <tissue evidence="2">Muscle</tissue>
    </source>
</reference>
<evidence type="ECO:0000256" key="1">
    <source>
        <dbReference type="SAM" id="MobiDB-lite"/>
    </source>
</evidence>
<dbReference type="AlphaFoldDB" id="A0A4Z2IEW3"/>
<dbReference type="Proteomes" id="UP000314294">
    <property type="component" value="Unassembled WGS sequence"/>
</dbReference>
<name>A0A4Z2IEW3_9TELE</name>
<organism evidence="2 3">
    <name type="scientific">Liparis tanakae</name>
    <name type="common">Tanaka's snailfish</name>
    <dbReference type="NCBI Taxonomy" id="230148"/>
    <lineage>
        <taxon>Eukaryota</taxon>
        <taxon>Metazoa</taxon>
        <taxon>Chordata</taxon>
        <taxon>Craniata</taxon>
        <taxon>Vertebrata</taxon>
        <taxon>Euteleostomi</taxon>
        <taxon>Actinopterygii</taxon>
        <taxon>Neopterygii</taxon>
        <taxon>Teleostei</taxon>
        <taxon>Neoteleostei</taxon>
        <taxon>Acanthomorphata</taxon>
        <taxon>Eupercaria</taxon>
        <taxon>Perciformes</taxon>
        <taxon>Cottioidei</taxon>
        <taxon>Cottales</taxon>
        <taxon>Liparidae</taxon>
        <taxon>Liparis</taxon>
    </lineage>
</organism>
<feature type="compositionally biased region" description="Basic and acidic residues" evidence="1">
    <location>
        <begin position="21"/>
        <end position="34"/>
    </location>
</feature>
<evidence type="ECO:0000313" key="3">
    <source>
        <dbReference type="Proteomes" id="UP000314294"/>
    </source>
</evidence>
<dbReference type="EMBL" id="SRLO01000098">
    <property type="protein sequence ID" value="TNN75862.1"/>
    <property type="molecule type" value="Genomic_DNA"/>
</dbReference>
<sequence length="99" mass="11600">MFLEVSMTMMMKSDLGEDDESKGCRGGEGREKRFQMNGGLQQMSEEEGWRRGEGERRVENMAVERMMHDFSLAYFGFFFSACDYKRKGRSRFQNTLEPV</sequence>
<gene>
    <name evidence="2" type="ORF">EYF80_013832</name>
</gene>
<protein>
    <submittedName>
        <fullName evidence="2">Uncharacterized protein</fullName>
    </submittedName>
</protein>
<proteinExistence type="predicted"/>
<comment type="caution">
    <text evidence="2">The sequence shown here is derived from an EMBL/GenBank/DDBJ whole genome shotgun (WGS) entry which is preliminary data.</text>
</comment>
<feature type="region of interest" description="Disordered" evidence="1">
    <location>
        <begin position="14"/>
        <end position="54"/>
    </location>
</feature>
<evidence type="ECO:0000313" key="2">
    <source>
        <dbReference type="EMBL" id="TNN75862.1"/>
    </source>
</evidence>
<accession>A0A4Z2IEW3</accession>
<keyword evidence="3" id="KW-1185">Reference proteome</keyword>